<dbReference type="RefSeq" id="WP_238476864.1">
    <property type="nucleotide sequence ID" value="NZ_JAAMFK010000003.1"/>
</dbReference>
<sequence>MANKTFTLMHQHLIESASEAMGSIPFSKLSVKHICEEADVNRNTFYRHFDDKYQLLEVMIRLVMEKATEEIDMEQFRKAPFTTIHNLSFEGTLDILQFQMQDKIFEEQFYNGVFKELTRIATSSDILWLLGNVQVVHIWNNSLNKPYSINKDYKIFDEIIRTRKFPGID</sequence>
<reference evidence="4 5" key="1">
    <citation type="submission" date="2020-02" db="EMBL/GenBank/DDBJ databases">
        <title>Fructobacillus sp. isolated from paper mulberry of Taiwan.</title>
        <authorList>
            <person name="Lin S.-T."/>
        </authorList>
    </citation>
    <scope>NUCLEOTIDE SEQUENCE [LARGE SCALE GENOMIC DNA]</scope>
    <source>
        <strain evidence="4 5">M2-14</strain>
    </source>
</reference>
<dbReference type="SUPFAM" id="SSF46689">
    <property type="entry name" value="Homeodomain-like"/>
    <property type="match status" value="1"/>
</dbReference>
<evidence type="ECO:0000259" key="3">
    <source>
        <dbReference type="PROSITE" id="PS50977"/>
    </source>
</evidence>
<dbReference type="Proteomes" id="UP001519504">
    <property type="component" value="Unassembled WGS sequence"/>
</dbReference>
<organism evidence="4 5">
    <name type="scientific">Fructobacillus broussonetiae</name>
    <dbReference type="NCBI Taxonomy" id="2713173"/>
    <lineage>
        <taxon>Bacteria</taxon>
        <taxon>Bacillati</taxon>
        <taxon>Bacillota</taxon>
        <taxon>Bacilli</taxon>
        <taxon>Lactobacillales</taxon>
        <taxon>Lactobacillaceae</taxon>
        <taxon>Fructobacillus</taxon>
    </lineage>
</organism>
<dbReference type="PANTHER" id="PTHR43479:SF7">
    <property type="entry name" value="TETR-FAMILY TRANSCRIPTIONAL REGULATOR"/>
    <property type="match status" value="1"/>
</dbReference>
<comment type="caution">
    <text evidence="4">The sequence shown here is derived from an EMBL/GenBank/DDBJ whole genome shotgun (WGS) entry which is preliminary data.</text>
</comment>
<dbReference type="InterPro" id="IPR001647">
    <property type="entry name" value="HTH_TetR"/>
</dbReference>
<feature type="DNA-binding region" description="H-T-H motif" evidence="2">
    <location>
        <begin position="30"/>
        <end position="49"/>
    </location>
</feature>
<dbReference type="InterPro" id="IPR009057">
    <property type="entry name" value="Homeodomain-like_sf"/>
</dbReference>
<evidence type="ECO:0000313" key="5">
    <source>
        <dbReference type="Proteomes" id="UP001519504"/>
    </source>
</evidence>
<name>A0ABS5QZE0_9LACO</name>
<dbReference type="PANTHER" id="PTHR43479">
    <property type="entry name" value="ACREF/ENVCD OPERON REPRESSOR-RELATED"/>
    <property type="match status" value="1"/>
</dbReference>
<dbReference type="Pfam" id="PF00440">
    <property type="entry name" value="TetR_N"/>
    <property type="match status" value="1"/>
</dbReference>
<evidence type="ECO:0000256" key="2">
    <source>
        <dbReference type="PROSITE-ProRule" id="PRU00335"/>
    </source>
</evidence>
<dbReference type="EMBL" id="JAAMFK010000003">
    <property type="protein sequence ID" value="MBS9338544.1"/>
    <property type="molecule type" value="Genomic_DNA"/>
</dbReference>
<keyword evidence="1 2" id="KW-0238">DNA-binding</keyword>
<keyword evidence="5" id="KW-1185">Reference proteome</keyword>
<protein>
    <submittedName>
        <fullName evidence="4">TetR/AcrR family transcriptional regulator</fullName>
    </submittedName>
</protein>
<dbReference type="PROSITE" id="PS50977">
    <property type="entry name" value="HTH_TETR_2"/>
    <property type="match status" value="1"/>
</dbReference>
<gene>
    <name evidence="4" type="ORF">G6R29_02710</name>
</gene>
<dbReference type="InterPro" id="IPR050624">
    <property type="entry name" value="HTH-type_Tx_Regulator"/>
</dbReference>
<dbReference type="Gene3D" id="1.10.357.10">
    <property type="entry name" value="Tetracycline Repressor, domain 2"/>
    <property type="match status" value="1"/>
</dbReference>
<evidence type="ECO:0000313" key="4">
    <source>
        <dbReference type="EMBL" id="MBS9338544.1"/>
    </source>
</evidence>
<proteinExistence type="predicted"/>
<feature type="domain" description="HTH tetR-type" evidence="3">
    <location>
        <begin position="7"/>
        <end position="67"/>
    </location>
</feature>
<accession>A0ABS5QZE0</accession>
<evidence type="ECO:0000256" key="1">
    <source>
        <dbReference type="ARBA" id="ARBA00023125"/>
    </source>
</evidence>